<dbReference type="EMBL" id="JAQGEF010000027">
    <property type="protein sequence ID" value="MDA3616316.1"/>
    <property type="molecule type" value="Genomic_DNA"/>
</dbReference>
<proteinExistence type="inferred from homology"/>
<keyword evidence="2" id="KW-0813">Transport</keyword>
<comment type="caution">
    <text evidence="5">The sequence shown here is derived from an EMBL/GenBank/DDBJ whole genome shotgun (WGS) entry which is preliminary data.</text>
</comment>
<dbReference type="Pfam" id="PF07715">
    <property type="entry name" value="Plug"/>
    <property type="match status" value="1"/>
</dbReference>
<dbReference type="SUPFAM" id="SSF56935">
    <property type="entry name" value="Porins"/>
    <property type="match status" value="1"/>
</dbReference>
<feature type="chain" id="PRO_5046389725" evidence="3">
    <location>
        <begin position="26"/>
        <end position="1113"/>
    </location>
</feature>
<feature type="domain" description="TonB-dependent receptor plug" evidence="4">
    <location>
        <begin position="120"/>
        <end position="237"/>
    </location>
</feature>
<evidence type="ECO:0000256" key="3">
    <source>
        <dbReference type="SAM" id="SignalP"/>
    </source>
</evidence>
<feature type="signal peptide" evidence="3">
    <location>
        <begin position="1"/>
        <end position="25"/>
    </location>
</feature>
<dbReference type="Proteomes" id="UP001210231">
    <property type="component" value="Unassembled WGS sequence"/>
</dbReference>
<dbReference type="Pfam" id="PF13715">
    <property type="entry name" value="CarbopepD_reg_2"/>
    <property type="match status" value="1"/>
</dbReference>
<keyword evidence="1 3" id="KW-0732">Signal</keyword>
<keyword evidence="2" id="KW-0812">Transmembrane</keyword>
<dbReference type="Gene3D" id="2.170.130.10">
    <property type="entry name" value="TonB-dependent receptor, plug domain"/>
    <property type="match status" value="1"/>
</dbReference>
<keyword evidence="2" id="KW-0998">Cell outer membrane</keyword>
<dbReference type="NCBIfam" id="TIGR04056">
    <property type="entry name" value="OMP_RagA_SusC"/>
    <property type="match status" value="1"/>
</dbReference>
<keyword evidence="2" id="KW-0472">Membrane</keyword>
<keyword evidence="6" id="KW-1185">Reference proteome</keyword>
<evidence type="ECO:0000256" key="1">
    <source>
        <dbReference type="ARBA" id="ARBA00022729"/>
    </source>
</evidence>
<gene>
    <name evidence="5" type="ORF">O3P16_15980</name>
</gene>
<dbReference type="InterPro" id="IPR037066">
    <property type="entry name" value="Plug_dom_sf"/>
</dbReference>
<comment type="subcellular location">
    <subcellularLocation>
        <location evidence="2">Cell outer membrane</location>
        <topology evidence="2">Multi-pass membrane protein</topology>
    </subcellularLocation>
</comment>
<sequence length="1113" mass="123423">MKLLHSKKALALGFAVLFNCTMLLAQKTVTGKVISEETGKPVEGATVAIKGSKQSAITNEKGEFSLNVAKETDVLVISFVGMTKQEVKVAEKSAFAISLRSDNSNLDDVVVVGYGTQRAKTVTGSVAVIDLKKIEDLPITSITEGLRGQVPGLNVSGGSQRPGAMASLNIRQQFGLGKDNFSELPLVIIDDVMQLDPQTGKATLDRFNQLDMSEVESITVLRDASAAIYGSRATQGAIIVKTKRGKAGPPKVNYTGKFQTNDAVSHGKVMNARQYGEFANKFGRALGWNVNNLYTDSELNAMDSLNYDWLMNDWRAANNMQHSIDVSGGTERATFFTGGSYFKQGANLGAQDFDRWTFRAGSEVKLSTNLKFNAVVGASNTFNEKSFTKVSFSDGSYAIGGEQNDYNVLLHMPKYVPWIYNINGVDQYVSPPLGPNKLGNVSGNNSISNWNYYALLNNGSKTTNKNFNYNANFSLQYEVPFIKGLTVKANYGLSQNAGNTEQIFMPVTLSRALTNTTDNHIYSSATRWDAPVLNRSNSRVTYDNTTGTNKQYNFFVTYDKKIADHNISAMFSTEKSTAEWERRYQIYDNPIPGAYNGTSVSAGTLNSGNTITYRTESGNLSYLGRVSYNYKSKYMLQFVFRWDASTVFAPENYWGFFPGISAGWVVSDEDWFKNNVAWVDFLKVRGSFGMTGNNNINAWKWMQLYTAETDKGMGFGTSGGLYTTGITPGVTPNRDAKWDKTYQRNLGLDMSFLRNRLSVTLDGYINKSVDMLTDMSGAINVPISVGGAFAEQNYSSIKYWGSEISVTWKDRIRDFNYSVNMNFGYSDNKVLKYIEKNYDYPSIMMNGTPRIGQSTIAPVWGFRTWKGTSQGDGMLRTDADIDNYWNYLTELANNSGVPGAAPRFLNISDKSGLRKGMLVYEDVAGQVDTKTGEVAAPNGMIVASQDYVKLRKSSRTYGVSTNLSASWKGISLSAQIATSWGGGNFLDYIKQGTSSTHSLWSHPVYLTDMFDPETNPNGKYPNLAYYDAFGGNKSDYFMLPDFRCFVRSLSIGYNIPKKASQVLKIENARVFVTGFNLWDFYNPYPNKYRNMYDAPQVGYPTLRTWALGVNLGF</sequence>
<dbReference type="InterPro" id="IPR008969">
    <property type="entry name" value="CarboxyPept-like_regulatory"/>
</dbReference>
<dbReference type="InterPro" id="IPR012910">
    <property type="entry name" value="Plug_dom"/>
</dbReference>
<name>A0ABT4UN99_9BACT</name>
<dbReference type="SUPFAM" id="SSF49464">
    <property type="entry name" value="Carboxypeptidase regulatory domain-like"/>
    <property type="match status" value="1"/>
</dbReference>
<dbReference type="Gene3D" id="2.60.40.1120">
    <property type="entry name" value="Carboxypeptidase-like, regulatory domain"/>
    <property type="match status" value="1"/>
</dbReference>
<organism evidence="5 6">
    <name type="scientific">Polluticaenibacter yanchengensis</name>
    <dbReference type="NCBI Taxonomy" id="3014562"/>
    <lineage>
        <taxon>Bacteria</taxon>
        <taxon>Pseudomonadati</taxon>
        <taxon>Bacteroidota</taxon>
        <taxon>Chitinophagia</taxon>
        <taxon>Chitinophagales</taxon>
        <taxon>Chitinophagaceae</taxon>
        <taxon>Polluticaenibacter</taxon>
    </lineage>
</organism>
<dbReference type="PANTHER" id="PTHR30069:SF29">
    <property type="entry name" value="HEMOGLOBIN AND HEMOGLOBIN-HAPTOGLOBIN-BINDING PROTEIN 1-RELATED"/>
    <property type="match status" value="1"/>
</dbReference>
<evidence type="ECO:0000259" key="4">
    <source>
        <dbReference type="Pfam" id="PF07715"/>
    </source>
</evidence>
<dbReference type="PANTHER" id="PTHR30069">
    <property type="entry name" value="TONB-DEPENDENT OUTER MEMBRANE RECEPTOR"/>
    <property type="match status" value="1"/>
</dbReference>
<protein>
    <submittedName>
        <fullName evidence="5">SusC/RagA family TonB-linked outer membrane protein</fullName>
    </submittedName>
</protein>
<accession>A0ABT4UN99</accession>
<evidence type="ECO:0000256" key="2">
    <source>
        <dbReference type="PROSITE-ProRule" id="PRU01360"/>
    </source>
</evidence>
<dbReference type="InterPro" id="IPR039426">
    <property type="entry name" value="TonB-dep_rcpt-like"/>
</dbReference>
<dbReference type="PROSITE" id="PS52016">
    <property type="entry name" value="TONB_DEPENDENT_REC_3"/>
    <property type="match status" value="1"/>
</dbReference>
<dbReference type="RefSeq" id="WP_407032646.1">
    <property type="nucleotide sequence ID" value="NZ_JAQGEF010000027.1"/>
</dbReference>
<comment type="similarity">
    <text evidence="2">Belongs to the TonB-dependent receptor family.</text>
</comment>
<evidence type="ECO:0000313" key="6">
    <source>
        <dbReference type="Proteomes" id="UP001210231"/>
    </source>
</evidence>
<keyword evidence="2" id="KW-1134">Transmembrane beta strand</keyword>
<evidence type="ECO:0000313" key="5">
    <source>
        <dbReference type="EMBL" id="MDA3616316.1"/>
    </source>
</evidence>
<reference evidence="5 6" key="1">
    <citation type="submission" date="2022-12" db="EMBL/GenBank/DDBJ databases">
        <title>Chitinophagaceae gen. sp. nov., a new member of the family Chitinophagaceae, isolated from soil in a chemical factory.</title>
        <authorList>
            <person name="Ke Z."/>
        </authorList>
    </citation>
    <scope>NUCLEOTIDE SEQUENCE [LARGE SCALE GENOMIC DNA]</scope>
    <source>
        <strain evidence="5 6">LY-5</strain>
    </source>
</reference>
<dbReference type="InterPro" id="IPR023996">
    <property type="entry name" value="TonB-dep_OMP_SusC/RagA"/>
</dbReference>